<dbReference type="Proteomes" id="UP000092444">
    <property type="component" value="Unassembled WGS sequence"/>
</dbReference>
<evidence type="ECO:0000313" key="2">
    <source>
        <dbReference type="Proteomes" id="UP000092444"/>
    </source>
</evidence>
<reference evidence="1" key="1">
    <citation type="submission" date="2020-05" db="UniProtKB">
        <authorList>
            <consortium name="EnsemblMetazoa"/>
        </authorList>
    </citation>
    <scope>IDENTIFICATION</scope>
    <source>
        <strain evidence="1">Yale</strain>
    </source>
</reference>
<dbReference type="EMBL" id="CCAG010017909">
    <property type="status" value="NOT_ANNOTATED_CDS"/>
    <property type="molecule type" value="Genomic_DNA"/>
</dbReference>
<name>A0A1B0G0B4_GLOMM</name>
<evidence type="ECO:0000313" key="1">
    <source>
        <dbReference type="EnsemblMetazoa" id="GMOY006680-PA"/>
    </source>
</evidence>
<dbReference type="EnsemblMetazoa" id="GMOY006680-RA">
    <property type="protein sequence ID" value="GMOY006680-PA"/>
    <property type="gene ID" value="GMOY006680"/>
</dbReference>
<protein>
    <submittedName>
        <fullName evidence="1">Uncharacterized protein</fullName>
    </submittedName>
</protein>
<proteinExistence type="predicted"/>
<sequence>MITWKVAGNIFRENVKKNFQDCYTGNYMLISIAADRRTMLFQEAALDSILVMVLFLNYTFGGELSTIATLICDADNKSARTLSLLDEIVTLLP</sequence>
<organism evidence="1 2">
    <name type="scientific">Glossina morsitans morsitans</name>
    <name type="common">Savannah tsetse fly</name>
    <dbReference type="NCBI Taxonomy" id="37546"/>
    <lineage>
        <taxon>Eukaryota</taxon>
        <taxon>Metazoa</taxon>
        <taxon>Ecdysozoa</taxon>
        <taxon>Arthropoda</taxon>
        <taxon>Hexapoda</taxon>
        <taxon>Insecta</taxon>
        <taxon>Pterygota</taxon>
        <taxon>Neoptera</taxon>
        <taxon>Endopterygota</taxon>
        <taxon>Diptera</taxon>
        <taxon>Brachycera</taxon>
        <taxon>Muscomorpha</taxon>
        <taxon>Hippoboscoidea</taxon>
        <taxon>Glossinidae</taxon>
        <taxon>Glossina</taxon>
    </lineage>
</organism>
<keyword evidence="2" id="KW-1185">Reference proteome</keyword>
<dbReference type="AlphaFoldDB" id="A0A1B0G0B4"/>
<dbReference type="VEuPathDB" id="VectorBase:GMOY006680"/>
<accession>A0A1B0G0B4</accession>